<evidence type="ECO:0000313" key="2">
    <source>
        <dbReference type="EMBL" id="MQY13188.1"/>
    </source>
</evidence>
<dbReference type="Pfam" id="PF01047">
    <property type="entry name" value="MarR"/>
    <property type="match status" value="1"/>
</dbReference>
<accession>A0A7K0CI92</accession>
<evidence type="ECO:0000259" key="1">
    <source>
        <dbReference type="PROSITE" id="PS50995"/>
    </source>
</evidence>
<dbReference type="InterPro" id="IPR000835">
    <property type="entry name" value="HTH_MarR-typ"/>
</dbReference>
<dbReference type="RefSeq" id="WP_153452773.1">
    <property type="nucleotide sequence ID" value="NZ_WEGJ01000011.1"/>
</dbReference>
<dbReference type="EMBL" id="WEGJ01000011">
    <property type="protein sequence ID" value="MQY13188.1"/>
    <property type="molecule type" value="Genomic_DNA"/>
</dbReference>
<name>A0A7K0CI92_9ACTN</name>
<dbReference type="SUPFAM" id="SSF46785">
    <property type="entry name" value="Winged helix' DNA-binding domain"/>
    <property type="match status" value="1"/>
</dbReference>
<dbReference type="PANTHER" id="PTHR33164:SF99">
    <property type="entry name" value="MARR FAMILY REGULATORY PROTEIN"/>
    <property type="match status" value="1"/>
</dbReference>
<gene>
    <name evidence="2" type="ORF">SRB5_33310</name>
</gene>
<sequence length="140" mass="15249">MAANELEAVLLDQLTRLAGWVAGVMQEALEGFGLTVPQANLLWVVDPATAAVPLGRLAARLHCDPSNVTLLCAQLEEKGLAERRPYPGDGRVRTLVLTERGADARRRLLALVAARSPFAVLDEDERRRLTAMLAKALMPR</sequence>
<organism evidence="2 3">
    <name type="scientific">Streptomyces smaragdinus</name>
    <dbReference type="NCBI Taxonomy" id="2585196"/>
    <lineage>
        <taxon>Bacteria</taxon>
        <taxon>Bacillati</taxon>
        <taxon>Actinomycetota</taxon>
        <taxon>Actinomycetes</taxon>
        <taxon>Kitasatosporales</taxon>
        <taxon>Streptomycetaceae</taxon>
        <taxon>Streptomyces</taxon>
    </lineage>
</organism>
<keyword evidence="3" id="KW-1185">Reference proteome</keyword>
<dbReference type="GO" id="GO:0006950">
    <property type="term" value="P:response to stress"/>
    <property type="evidence" value="ECO:0007669"/>
    <property type="project" value="TreeGrafter"/>
</dbReference>
<comment type="caution">
    <text evidence="2">The sequence shown here is derived from an EMBL/GenBank/DDBJ whole genome shotgun (WGS) entry which is preliminary data.</text>
</comment>
<dbReference type="AlphaFoldDB" id="A0A7K0CI92"/>
<dbReference type="PROSITE" id="PS50995">
    <property type="entry name" value="HTH_MARR_2"/>
    <property type="match status" value="1"/>
</dbReference>
<dbReference type="InterPro" id="IPR036390">
    <property type="entry name" value="WH_DNA-bd_sf"/>
</dbReference>
<evidence type="ECO:0000313" key="3">
    <source>
        <dbReference type="Proteomes" id="UP000466345"/>
    </source>
</evidence>
<dbReference type="Proteomes" id="UP000466345">
    <property type="component" value="Unassembled WGS sequence"/>
</dbReference>
<dbReference type="SMART" id="SM00347">
    <property type="entry name" value="HTH_MARR"/>
    <property type="match status" value="1"/>
</dbReference>
<dbReference type="PANTHER" id="PTHR33164">
    <property type="entry name" value="TRANSCRIPTIONAL REGULATOR, MARR FAMILY"/>
    <property type="match status" value="1"/>
</dbReference>
<dbReference type="Gene3D" id="1.10.10.10">
    <property type="entry name" value="Winged helix-like DNA-binding domain superfamily/Winged helix DNA-binding domain"/>
    <property type="match status" value="1"/>
</dbReference>
<dbReference type="OrthoDB" id="4807076at2"/>
<feature type="domain" description="HTH marR-type" evidence="1">
    <location>
        <begin position="7"/>
        <end position="138"/>
    </location>
</feature>
<protein>
    <recommendedName>
        <fullName evidence="1">HTH marR-type domain-containing protein</fullName>
    </recommendedName>
</protein>
<dbReference type="InterPro" id="IPR039422">
    <property type="entry name" value="MarR/SlyA-like"/>
</dbReference>
<proteinExistence type="predicted"/>
<dbReference type="InterPro" id="IPR036388">
    <property type="entry name" value="WH-like_DNA-bd_sf"/>
</dbReference>
<reference evidence="2 3" key="1">
    <citation type="submission" date="2019-10" db="EMBL/GenBank/DDBJ databases">
        <title>Streptomyces smaragdinus sp. nov. and Streptomyces fabii sp. nov., isolated from the gut of fungus growing-termite Macrotermes natalensis.</title>
        <authorList>
            <person name="Schwitalla J."/>
            <person name="Benndorf R."/>
            <person name="Martin K."/>
            <person name="De Beer W."/>
            <person name="Kaster A.-K."/>
            <person name="Vollmers J."/>
            <person name="Poulsen M."/>
            <person name="Beemelmanns C."/>
        </authorList>
    </citation>
    <scope>NUCLEOTIDE SEQUENCE [LARGE SCALE GENOMIC DNA]</scope>
    <source>
        <strain evidence="2 3">RB5</strain>
    </source>
</reference>
<dbReference type="GO" id="GO:0003700">
    <property type="term" value="F:DNA-binding transcription factor activity"/>
    <property type="evidence" value="ECO:0007669"/>
    <property type="project" value="InterPro"/>
</dbReference>